<sequence>MNSSAQVLTAVVGGYALGRTRKARLALTLAGALAGKRMNSTNGLRAVLDQSPEVARLTERLRGELTEALKAAAVNAATHRLDTLASGIQAGADDADDVVVGETADDAETAPEDSDEAPDEADEDASNDDSDAPTAEADDAEEDAPRTKQRSTSRRSTARSGEKSADRPPAKKASGNRRTQPAKKAPSRSSAAATKTTSGSGRSRRSAGGGGA</sequence>
<evidence type="ECO:0000313" key="3">
    <source>
        <dbReference type="Proteomes" id="UP001528912"/>
    </source>
</evidence>
<feature type="region of interest" description="Disordered" evidence="1">
    <location>
        <begin position="104"/>
        <end position="212"/>
    </location>
</feature>
<organism evidence="2 3">
    <name type="scientific">Luteipulveratus flavus</name>
    <dbReference type="NCBI Taxonomy" id="3031728"/>
    <lineage>
        <taxon>Bacteria</taxon>
        <taxon>Bacillati</taxon>
        <taxon>Actinomycetota</taxon>
        <taxon>Actinomycetes</taxon>
        <taxon>Micrococcales</taxon>
        <taxon>Dermacoccaceae</taxon>
        <taxon>Luteipulveratus</taxon>
    </lineage>
</organism>
<evidence type="ECO:0000256" key="1">
    <source>
        <dbReference type="SAM" id="MobiDB-lite"/>
    </source>
</evidence>
<dbReference type="Proteomes" id="UP001528912">
    <property type="component" value="Unassembled WGS sequence"/>
</dbReference>
<feature type="compositionally biased region" description="Basic and acidic residues" evidence="1">
    <location>
        <begin position="160"/>
        <end position="169"/>
    </location>
</feature>
<evidence type="ECO:0000313" key="2">
    <source>
        <dbReference type="EMBL" id="MDF8264751.1"/>
    </source>
</evidence>
<feature type="compositionally biased region" description="Acidic residues" evidence="1">
    <location>
        <begin position="104"/>
        <end position="142"/>
    </location>
</feature>
<protein>
    <recommendedName>
        <fullName evidence="4">Primase</fullName>
    </recommendedName>
</protein>
<proteinExistence type="predicted"/>
<evidence type="ECO:0008006" key="4">
    <source>
        <dbReference type="Google" id="ProtNLM"/>
    </source>
</evidence>
<keyword evidence="3" id="KW-1185">Reference proteome</keyword>
<dbReference type="RefSeq" id="WP_277192142.1">
    <property type="nucleotide sequence ID" value="NZ_JAROAV010000028.1"/>
</dbReference>
<feature type="compositionally biased region" description="Low complexity" evidence="1">
    <location>
        <begin position="182"/>
        <end position="201"/>
    </location>
</feature>
<name>A0ABT6C732_9MICO</name>
<dbReference type="EMBL" id="JAROAV010000028">
    <property type="protein sequence ID" value="MDF8264751.1"/>
    <property type="molecule type" value="Genomic_DNA"/>
</dbReference>
<feature type="compositionally biased region" description="Basic residues" evidence="1">
    <location>
        <begin position="147"/>
        <end position="157"/>
    </location>
</feature>
<gene>
    <name evidence="2" type="ORF">P4R38_10885</name>
</gene>
<accession>A0ABT6C732</accession>
<comment type="caution">
    <text evidence="2">The sequence shown here is derived from an EMBL/GenBank/DDBJ whole genome shotgun (WGS) entry which is preliminary data.</text>
</comment>
<reference evidence="2 3" key="1">
    <citation type="submission" date="2023-03" db="EMBL/GenBank/DDBJ databases">
        <title>YIM 133296 draft genome.</title>
        <authorList>
            <person name="Xiong L."/>
        </authorList>
    </citation>
    <scope>NUCLEOTIDE SEQUENCE [LARGE SCALE GENOMIC DNA]</scope>
    <source>
        <strain evidence="2 3">YIM 133296</strain>
    </source>
</reference>